<sequence>MHPSFLSSRFYPNIWNYDEEPRYLSWDIRDMTAHFVFFNSRISSGMEGASLEFEGFKSLEIANAIRGLKESKRANELMVQMGNQVTEEHEDNMKHLIKRHSSVLVRRGHDQVDLDIALGLLLDQYLYRERFKFNYRSCKQLALHLLRTSEAHKFDRLEKQRQSLIFQRQKLVGDRYHTHQQTLPPTSWPNFPNVEAVYEREPFAAFIASESNEVGELPEELVQSHLAPFLDSWMQAHESDIYARLESPYENLDLAVNVFVCAFCKDDGPRRPASILIGLKDFRSHFKCIDSQFDFQFSVAGRANALALVDLLGMDPKAATVNDLDARDARFLCEACNVSWHPEVLVRQVLTWRECISHVIQLENTDSHRSGTSWALLTAEATECIKRREQPFPNPEHRVWCCNHCPEHYDDATTRTNVPCHAKDEHSIDRPRVNADVIYDRRKLISLNPRKPICVGLEPPEIYQCRSCPDTVNRLWKIDPLKRHIIDK</sequence>
<dbReference type="RefSeq" id="XP_001884968.1">
    <property type="nucleotide sequence ID" value="XM_001884933.1"/>
</dbReference>
<reference evidence="1 2" key="1">
    <citation type="journal article" date="2008" name="Nature">
        <title>The genome of Laccaria bicolor provides insights into mycorrhizal symbiosis.</title>
        <authorList>
            <person name="Martin F."/>
            <person name="Aerts A."/>
            <person name="Ahren D."/>
            <person name="Brun A."/>
            <person name="Danchin E.G.J."/>
            <person name="Duchaussoy F."/>
            <person name="Gibon J."/>
            <person name="Kohler A."/>
            <person name="Lindquist E."/>
            <person name="Pereda V."/>
            <person name="Salamov A."/>
            <person name="Shapiro H.J."/>
            <person name="Wuyts J."/>
            <person name="Blaudez D."/>
            <person name="Buee M."/>
            <person name="Brokstein P."/>
            <person name="Canbaeck B."/>
            <person name="Cohen D."/>
            <person name="Courty P.E."/>
            <person name="Coutinho P.M."/>
            <person name="Delaruelle C."/>
            <person name="Detter J.C."/>
            <person name="Deveau A."/>
            <person name="DiFazio S."/>
            <person name="Duplessis S."/>
            <person name="Fraissinet-Tachet L."/>
            <person name="Lucic E."/>
            <person name="Frey-Klett P."/>
            <person name="Fourrey C."/>
            <person name="Feussner I."/>
            <person name="Gay G."/>
            <person name="Grimwood J."/>
            <person name="Hoegger P.J."/>
            <person name="Jain P."/>
            <person name="Kilaru S."/>
            <person name="Labbe J."/>
            <person name="Lin Y.C."/>
            <person name="Legue V."/>
            <person name="Le Tacon F."/>
            <person name="Marmeisse R."/>
            <person name="Melayah D."/>
            <person name="Montanini B."/>
            <person name="Muratet M."/>
            <person name="Nehls U."/>
            <person name="Niculita-Hirzel H."/>
            <person name="Oudot-Le Secq M.P."/>
            <person name="Peter M."/>
            <person name="Quesneville H."/>
            <person name="Rajashekar B."/>
            <person name="Reich M."/>
            <person name="Rouhier N."/>
            <person name="Schmutz J."/>
            <person name="Yin T."/>
            <person name="Chalot M."/>
            <person name="Henrissat B."/>
            <person name="Kuees U."/>
            <person name="Lucas S."/>
            <person name="Van de Peer Y."/>
            <person name="Podila G.K."/>
            <person name="Polle A."/>
            <person name="Pukkila P.J."/>
            <person name="Richardson P.M."/>
            <person name="Rouze P."/>
            <person name="Sanders I.R."/>
            <person name="Stajich J.E."/>
            <person name="Tunlid A."/>
            <person name="Tuskan G."/>
            <person name="Grigoriev I.V."/>
        </authorList>
    </citation>
    <scope>NUCLEOTIDE SEQUENCE [LARGE SCALE GENOMIC DNA]</scope>
    <source>
        <strain evidence="2">S238N-H82 / ATCC MYA-4686</strain>
    </source>
</reference>
<accession>B0DLT4</accession>
<evidence type="ECO:0000313" key="2">
    <source>
        <dbReference type="Proteomes" id="UP000001194"/>
    </source>
</evidence>
<dbReference type="OrthoDB" id="2322499at2759"/>
<protein>
    <submittedName>
        <fullName evidence="1">Predicted protein</fullName>
    </submittedName>
</protein>
<dbReference type="AlphaFoldDB" id="B0DLT4"/>
<organism evidence="2">
    <name type="scientific">Laccaria bicolor (strain S238N-H82 / ATCC MYA-4686)</name>
    <name type="common">Bicoloured deceiver</name>
    <name type="synonym">Laccaria laccata var. bicolor</name>
    <dbReference type="NCBI Taxonomy" id="486041"/>
    <lineage>
        <taxon>Eukaryota</taxon>
        <taxon>Fungi</taxon>
        <taxon>Dikarya</taxon>
        <taxon>Basidiomycota</taxon>
        <taxon>Agaricomycotina</taxon>
        <taxon>Agaricomycetes</taxon>
        <taxon>Agaricomycetidae</taxon>
        <taxon>Agaricales</taxon>
        <taxon>Agaricineae</taxon>
        <taxon>Hydnangiaceae</taxon>
        <taxon>Laccaria</taxon>
    </lineage>
</organism>
<evidence type="ECO:0000313" key="1">
    <source>
        <dbReference type="EMBL" id="EDR04449.1"/>
    </source>
</evidence>
<dbReference type="InParanoid" id="B0DLT4"/>
<gene>
    <name evidence="1" type="ORF">LACBIDRAFT_304516</name>
</gene>
<dbReference type="KEGG" id="lbc:LACBIDRAFT_304516"/>
<dbReference type="Proteomes" id="UP000001194">
    <property type="component" value="Unassembled WGS sequence"/>
</dbReference>
<dbReference type="GeneID" id="6080490"/>
<dbReference type="HOGENOM" id="CLU_010790_5_1_1"/>
<dbReference type="EMBL" id="DS547118">
    <property type="protein sequence ID" value="EDR04449.1"/>
    <property type="molecule type" value="Genomic_DNA"/>
</dbReference>
<proteinExistence type="predicted"/>
<keyword evidence="2" id="KW-1185">Reference proteome</keyword>
<name>B0DLT4_LACBS</name>